<dbReference type="InterPro" id="IPR011622">
    <property type="entry name" value="7TMR_DISM_rcpt_extracell_dom2"/>
</dbReference>
<feature type="transmembrane region" description="Helical" evidence="5">
    <location>
        <begin position="269"/>
        <end position="291"/>
    </location>
</feature>
<keyword evidence="4" id="KW-0175">Coiled coil</keyword>
<comment type="catalytic activity">
    <reaction evidence="1">
        <text>ATP + protein L-histidine = ADP + protein N-phospho-L-histidine.</text>
        <dbReference type="EC" id="2.7.13.3"/>
    </reaction>
</comment>
<dbReference type="SUPFAM" id="SSF47384">
    <property type="entry name" value="Homodimeric domain of signal transducing histidine kinase"/>
    <property type="match status" value="1"/>
</dbReference>
<dbReference type="SMART" id="SM00388">
    <property type="entry name" value="HisKA"/>
    <property type="match status" value="1"/>
</dbReference>
<dbReference type="InterPro" id="IPR004358">
    <property type="entry name" value="Sig_transdc_His_kin-like_C"/>
</dbReference>
<dbReference type="Proteomes" id="UP000451233">
    <property type="component" value="Unassembled WGS sequence"/>
</dbReference>
<dbReference type="PRINTS" id="PR00344">
    <property type="entry name" value="BCTRLSENSOR"/>
</dbReference>
<keyword evidence="5" id="KW-0472">Membrane</keyword>
<dbReference type="EC" id="2.7.13.3" evidence="2"/>
<keyword evidence="5" id="KW-1133">Transmembrane helix</keyword>
<feature type="domain" description="Histidine kinase" evidence="7">
    <location>
        <begin position="498"/>
        <end position="734"/>
    </location>
</feature>
<dbReference type="Gene3D" id="3.30.565.10">
    <property type="entry name" value="Histidine kinase-like ATPase, C-terminal domain"/>
    <property type="match status" value="1"/>
</dbReference>
<dbReference type="Pfam" id="PF02518">
    <property type="entry name" value="HATPase_c"/>
    <property type="match status" value="1"/>
</dbReference>
<proteinExistence type="predicted"/>
<feature type="chain" id="PRO_5029756372" description="histidine kinase" evidence="6">
    <location>
        <begin position="35"/>
        <end position="734"/>
    </location>
</feature>
<dbReference type="InterPro" id="IPR036097">
    <property type="entry name" value="HisK_dim/P_sf"/>
</dbReference>
<dbReference type="EMBL" id="WVHS01000001">
    <property type="protein sequence ID" value="MXV14795.1"/>
    <property type="molecule type" value="Genomic_DNA"/>
</dbReference>
<dbReference type="SUPFAM" id="SSF55874">
    <property type="entry name" value="ATPase domain of HSP90 chaperone/DNA topoisomerase II/histidine kinase"/>
    <property type="match status" value="1"/>
</dbReference>
<feature type="coiled-coil region" evidence="4">
    <location>
        <begin position="455"/>
        <end position="489"/>
    </location>
</feature>
<feature type="transmembrane region" description="Helical" evidence="5">
    <location>
        <begin position="206"/>
        <end position="231"/>
    </location>
</feature>
<feature type="transmembrane region" description="Helical" evidence="5">
    <location>
        <begin position="238"/>
        <end position="257"/>
    </location>
</feature>
<dbReference type="InterPro" id="IPR003661">
    <property type="entry name" value="HisK_dim/P_dom"/>
</dbReference>
<evidence type="ECO:0000256" key="1">
    <source>
        <dbReference type="ARBA" id="ARBA00000085"/>
    </source>
</evidence>
<dbReference type="InterPro" id="IPR036890">
    <property type="entry name" value="HATPase_C_sf"/>
</dbReference>
<dbReference type="InterPro" id="IPR005467">
    <property type="entry name" value="His_kinase_dom"/>
</dbReference>
<dbReference type="Pfam" id="PF07695">
    <property type="entry name" value="7TMR-DISM_7TM"/>
    <property type="match status" value="1"/>
</dbReference>
<dbReference type="SMART" id="SM00387">
    <property type="entry name" value="HATPase_c"/>
    <property type="match status" value="1"/>
</dbReference>
<sequence length="734" mass="82057">MPSTHHKLTALPDCVVRSASILIFLLLFSSFSFAQDKFPPPYVVVTDTADTVNLSHKYWQYLGDNDAGLKLNDVLSPAKRKLFNYTVANREFPKRLHTLWLRYRLRNALDRPVSIAIAENGIDRAEVNASINGGKWVRYVTGERVPWRERSGLKQICYIVLVIPAHGELTVYERNYVEVGLLSVAVAIGFRDRVVSEQYVDNDARFTIGIFEGTMIGFLLFAALFNLFVFFAIKERIYVIYAVFLLALLLTTTRHAALTFIVRDQPGVVGYYSLVSVVMLYTLLYTIRYFLNIKKHYPRWNKILNVTSIVAIAIIVLERMVITPLWKEGILYADTVAASLLLGMVPAIAVTMVLVLVKKDASARIFALALGPFLLTFAGIIIGAVAGNIAILDTANWLFRLAMTGSLFWGISVMSWSLFDRFRRVSNENAQRALDAERMARERDAERSELIAAQKVKLEQEVEERTAELKRSMEELRQTQNQLIQSEKMASLGELTAGIAHEIQNPLNFVNNFSEVSAELVKEIKEGIENREWTDVSAIADDLELNLEKITHHGKRADNIVKGMLQHSRASTGQKELTDLNALAEEYLRLSYHGIRAKDKSFNAELVTDFDAGLPKVNVIPQDFGRVLLNLFNNAFQATQQKKFQEGEQYHPQVTVTTRQVAGGVEIRVGDNGPGIPDGIKDKIFQPFFTTKATGEGTGLGLSLSYDIVTKGHGGTIGVENRDGGGAVFVVGVK</sequence>
<evidence type="ECO:0000313" key="9">
    <source>
        <dbReference type="Proteomes" id="UP000451233"/>
    </source>
</evidence>
<protein>
    <recommendedName>
        <fullName evidence="2">histidine kinase</fullName>
        <ecNumber evidence="2">2.7.13.3</ecNumber>
    </recommendedName>
</protein>
<accession>A0A7K1XUV9</accession>
<reference evidence="8 9" key="1">
    <citation type="submission" date="2019-11" db="EMBL/GenBank/DDBJ databases">
        <title>Pedobacter sp. HMF7056 Genome sequencing and assembly.</title>
        <authorList>
            <person name="Kang H."/>
            <person name="Kim H."/>
            <person name="Joh K."/>
        </authorList>
    </citation>
    <scope>NUCLEOTIDE SEQUENCE [LARGE SCALE GENOMIC DNA]</scope>
    <source>
        <strain evidence="8 9">HMF7056</strain>
    </source>
</reference>
<evidence type="ECO:0000256" key="3">
    <source>
        <dbReference type="ARBA" id="ARBA00022553"/>
    </source>
</evidence>
<name>A0A7K1XUV9_9SPHI</name>
<keyword evidence="3" id="KW-0597">Phosphoprotein</keyword>
<feature type="transmembrane region" description="Helical" evidence="5">
    <location>
        <begin position="338"/>
        <end position="357"/>
    </location>
</feature>
<dbReference type="CDD" id="cd22265">
    <property type="entry name" value="UDM1_RNF168"/>
    <property type="match status" value="1"/>
</dbReference>
<evidence type="ECO:0000313" key="8">
    <source>
        <dbReference type="EMBL" id="MXV14795.1"/>
    </source>
</evidence>
<dbReference type="InterPro" id="IPR003594">
    <property type="entry name" value="HATPase_dom"/>
</dbReference>
<keyword evidence="6" id="KW-0732">Signal</keyword>
<feature type="transmembrane region" description="Helical" evidence="5">
    <location>
        <begin position="369"/>
        <end position="391"/>
    </location>
</feature>
<gene>
    <name evidence="8" type="ORF">GS398_05760</name>
</gene>
<feature type="signal peptide" evidence="6">
    <location>
        <begin position="1"/>
        <end position="34"/>
    </location>
</feature>
<evidence type="ECO:0000256" key="6">
    <source>
        <dbReference type="SAM" id="SignalP"/>
    </source>
</evidence>
<dbReference type="Pfam" id="PF07696">
    <property type="entry name" value="7TMR-DISMED2"/>
    <property type="match status" value="1"/>
</dbReference>
<dbReference type="Gene3D" id="2.60.40.2380">
    <property type="match status" value="1"/>
</dbReference>
<feature type="transmembrane region" description="Helical" evidence="5">
    <location>
        <begin position="303"/>
        <end position="326"/>
    </location>
</feature>
<evidence type="ECO:0000259" key="7">
    <source>
        <dbReference type="PROSITE" id="PS50109"/>
    </source>
</evidence>
<feature type="transmembrane region" description="Helical" evidence="5">
    <location>
        <begin position="397"/>
        <end position="419"/>
    </location>
</feature>
<dbReference type="CDD" id="cd00082">
    <property type="entry name" value="HisKA"/>
    <property type="match status" value="1"/>
</dbReference>
<dbReference type="Gene3D" id="1.10.287.130">
    <property type="match status" value="1"/>
</dbReference>
<dbReference type="PANTHER" id="PTHR43065:SF42">
    <property type="entry name" value="TWO-COMPONENT SENSOR PPRA"/>
    <property type="match status" value="1"/>
</dbReference>
<evidence type="ECO:0000256" key="2">
    <source>
        <dbReference type="ARBA" id="ARBA00012438"/>
    </source>
</evidence>
<organism evidence="8 9">
    <name type="scientific">Hufsiella ginkgonis</name>
    <dbReference type="NCBI Taxonomy" id="2695274"/>
    <lineage>
        <taxon>Bacteria</taxon>
        <taxon>Pseudomonadati</taxon>
        <taxon>Bacteroidota</taxon>
        <taxon>Sphingobacteriia</taxon>
        <taxon>Sphingobacteriales</taxon>
        <taxon>Sphingobacteriaceae</taxon>
        <taxon>Hufsiella</taxon>
    </lineage>
</organism>
<dbReference type="RefSeq" id="WP_160905744.1">
    <property type="nucleotide sequence ID" value="NZ_WVHS01000001.1"/>
</dbReference>
<evidence type="ECO:0000256" key="4">
    <source>
        <dbReference type="SAM" id="Coils"/>
    </source>
</evidence>
<comment type="caution">
    <text evidence="8">The sequence shown here is derived from an EMBL/GenBank/DDBJ whole genome shotgun (WGS) entry which is preliminary data.</text>
</comment>
<dbReference type="GO" id="GO:0000155">
    <property type="term" value="F:phosphorelay sensor kinase activity"/>
    <property type="evidence" value="ECO:0007669"/>
    <property type="project" value="InterPro"/>
</dbReference>
<keyword evidence="9" id="KW-1185">Reference proteome</keyword>
<dbReference type="AlphaFoldDB" id="A0A7K1XUV9"/>
<evidence type="ECO:0000256" key="5">
    <source>
        <dbReference type="SAM" id="Phobius"/>
    </source>
</evidence>
<dbReference type="InterPro" id="IPR011623">
    <property type="entry name" value="7TMR_DISM_rcpt_extracell_dom1"/>
</dbReference>
<keyword evidence="5" id="KW-0812">Transmembrane</keyword>
<dbReference type="PROSITE" id="PS50109">
    <property type="entry name" value="HIS_KIN"/>
    <property type="match status" value="1"/>
</dbReference>
<dbReference type="PANTHER" id="PTHR43065">
    <property type="entry name" value="SENSOR HISTIDINE KINASE"/>
    <property type="match status" value="1"/>
</dbReference>